<accession>A0AAW1TX59</accession>
<protein>
    <recommendedName>
        <fullName evidence="13">Phorbol-ester/DAG-type domain-containing protein</fullName>
    </recommendedName>
</protein>
<dbReference type="Pfam" id="PF25525">
    <property type="entry name" value="Ubiquitin_PRKD1_N"/>
    <property type="match status" value="1"/>
</dbReference>
<keyword evidence="9" id="KW-0418">Kinase</keyword>
<dbReference type="PROSITE" id="PS50081">
    <property type="entry name" value="ZF_DAG_PE_2"/>
    <property type="match status" value="1"/>
</dbReference>
<dbReference type="GO" id="GO:0004674">
    <property type="term" value="F:protein serine/threonine kinase activity"/>
    <property type="evidence" value="ECO:0007669"/>
    <property type="project" value="UniProtKB-KW"/>
</dbReference>
<dbReference type="GO" id="GO:0016020">
    <property type="term" value="C:membrane"/>
    <property type="evidence" value="ECO:0007669"/>
    <property type="project" value="UniProtKB-SubCell"/>
</dbReference>
<keyword evidence="6" id="KW-0479">Metal-binding</keyword>
<keyword evidence="3" id="KW-0963">Cytoplasm</keyword>
<keyword evidence="10" id="KW-0862">Zinc</keyword>
<comment type="subcellular location">
    <subcellularLocation>
        <location evidence="2">Cytoplasm</location>
    </subcellularLocation>
    <subcellularLocation>
        <location evidence="1">Membrane</location>
    </subcellularLocation>
</comment>
<dbReference type="GO" id="GO:0007200">
    <property type="term" value="P:phospholipase C-activating G protein-coupled receptor signaling pathway"/>
    <property type="evidence" value="ECO:0007669"/>
    <property type="project" value="TreeGrafter"/>
</dbReference>
<dbReference type="InterPro" id="IPR057764">
    <property type="entry name" value="Ubiquitin_PRKD1-3_N"/>
</dbReference>
<feature type="compositionally biased region" description="Low complexity" evidence="12">
    <location>
        <begin position="175"/>
        <end position="190"/>
    </location>
</feature>
<dbReference type="InterPro" id="IPR020454">
    <property type="entry name" value="DAG/PE-bd"/>
</dbReference>
<dbReference type="PANTHER" id="PTHR22968">
    <property type="entry name" value="PROTEIN KINASE C, MU"/>
    <property type="match status" value="1"/>
</dbReference>
<dbReference type="InterPro" id="IPR002219">
    <property type="entry name" value="PKC_DAG/PE"/>
</dbReference>
<dbReference type="GO" id="GO:0005829">
    <property type="term" value="C:cytosol"/>
    <property type="evidence" value="ECO:0007669"/>
    <property type="project" value="TreeGrafter"/>
</dbReference>
<dbReference type="FunFam" id="3.30.60.20:FF:000021">
    <property type="entry name" value="Serine/threonine-protein kinase"/>
    <property type="match status" value="1"/>
</dbReference>
<keyword evidence="11" id="KW-0472">Membrane</keyword>
<evidence type="ECO:0000313" key="15">
    <source>
        <dbReference type="Proteomes" id="UP001431783"/>
    </source>
</evidence>
<dbReference type="Gene3D" id="3.30.60.20">
    <property type="match status" value="1"/>
</dbReference>
<evidence type="ECO:0000256" key="4">
    <source>
        <dbReference type="ARBA" id="ARBA00022527"/>
    </source>
</evidence>
<gene>
    <name evidence="14" type="ORF">WA026_011295</name>
</gene>
<organism evidence="14 15">
    <name type="scientific">Henosepilachna vigintioctopunctata</name>
    <dbReference type="NCBI Taxonomy" id="420089"/>
    <lineage>
        <taxon>Eukaryota</taxon>
        <taxon>Metazoa</taxon>
        <taxon>Ecdysozoa</taxon>
        <taxon>Arthropoda</taxon>
        <taxon>Hexapoda</taxon>
        <taxon>Insecta</taxon>
        <taxon>Pterygota</taxon>
        <taxon>Neoptera</taxon>
        <taxon>Endopterygota</taxon>
        <taxon>Coleoptera</taxon>
        <taxon>Polyphaga</taxon>
        <taxon>Cucujiformia</taxon>
        <taxon>Coccinelloidea</taxon>
        <taxon>Coccinellidae</taxon>
        <taxon>Epilachninae</taxon>
        <taxon>Epilachnini</taxon>
        <taxon>Henosepilachna</taxon>
    </lineage>
</organism>
<evidence type="ECO:0000313" key="14">
    <source>
        <dbReference type="EMBL" id="KAK9876177.1"/>
    </source>
</evidence>
<keyword evidence="15" id="KW-1185">Reference proteome</keyword>
<evidence type="ECO:0000256" key="7">
    <source>
        <dbReference type="ARBA" id="ARBA00022737"/>
    </source>
</evidence>
<dbReference type="GO" id="GO:0035556">
    <property type="term" value="P:intracellular signal transduction"/>
    <property type="evidence" value="ECO:0007669"/>
    <property type="project" value="TreeGrafter"/>
</dbReference>
<keyword evidence="7" id="KW-0677">Repeat</keyword>
<feature type="domain" description="Phorbol-ester/DAG-type" evidence="13">
    <location>
        <begin position="106"/>
        <end position="156"/>
    </location>
</feature>
<sequence>MDYDPEVTFLFQFGLIRDAVVVPQSSLNLKTIKDLACNFINTKVPDHGINKIEDRILLFRHEYNTNNILQFVNSASDIVDESLIEIVLTGKVLSSNSNFDLLKVKPHALSVHSYKTPTFCDFCGEMLFGLVRQGLKCDGCGQNYHKRCVVKVPNNCTYVLLDEKRKRSTALQVPLSSSGGSNSSLASGNSTQNEESSLVRLANFFNSVTTLKDNMSEKQ</sequence>
<dbReference type="PRINTS" id="PR00008">
    <property type="entry name" value="DAGPEDOMAIN"/>
</dbReference>
<evidence type="ECO:0000256" key="2">
    <source>
        <dbReference type="ARBA" id="ARBA00004496"/>
    </source>
</evidence>
<dbReference type="SUPFAM" id="SSF57889">
    <property type="entry name" value="Cysteine-rich domain"/>
    <property type="match status" value="1"/>
</dbReference>
<comment type="caution">
    <text evidence="14">The sequence shown here is derived from an EMBL/GenBank/DDBJ whole genome shotgun (WGS) entry which is preliminary data.</text>
</comment>
<evidence type="ECO:0000256" key="3">
    <source>
        <dbReference type="ARBA" id="ARBA00022490"/>
    </source>
</evidence>
<dbReference type="GO" id="GO:0008270">
    <property type="term" value="F:zinc ion binding"/>
    <property type="evidence" value="ECO:0007669"/>
    <property type="project" value="UniProtKB-KW"/>
</dbReference>
<keyword evidence="4" id="KW-0723">Serine/threonine-protein kinase</keyword>
<dbReference type="InterPro" id="IPR046349">
    <property type="entry name" value="C1-like_sf"/>
</dbReference>
<evidence type="ECO:0000256" key="10">
    <source>
        <dbReference type="ARBA" id="ARBA00022833"/>
    </source>
</evidence>
<evidence type="ECO:0000256" key="1">
    <source>
        <dbReference type="ARBA" id="ARBA00004370"/>
    </source>
</evidence>
<evidence type="ECO:0000256" key="9">
    <source>
        <dbReference type="ARBA" id="ARBA00022777"/>
    </source>
</evidence>
<proteinExistence type="predicted"/>
<feature type="region of interest" description="Disordered" evidence="12">
    <location>
        <begin position="171"/>
        <end position="190"/>
    </location>
</feature>
<reference evidence="14 15" key="1">
    <citation type="submission" date="2023-03" db="EMBL/GenBank/DDBJ databases">
        <title>Genome insight into feeding habits of ladybird beetles.</title>
        <authorList>
            <person name="Li H.-S."/>
            <person name="Huang Y.-H."/>
            <person name="Pang H."/>
        </authorList>
    </citation>
    <scope>NUCLEOTIDE SEQUENCE [LARGE SCALE GENOMIC DNA]</scope>
    <source>
        <strain evidence="14">SYSU_2023b</strain>
        <tissue evidence="14">Whole body</tissue>
    </source>
</reference>
<dbReference type="AlphaFoldDB" id="A0AAW1TX59"/>
<dbReference type="EMBL" id="JARQZJ010000035">
    <property type="protein sequence ID" value="KAK9876177.1"/>
    <property type="molecule type" value="Genomic_DNA"/>
</dbReference>
<evidence type="ECO:0000256" key="8">
    <source>
        <dbReference type="ARBA" id="ARBA00022771"/>
    </source>
</evidence>
<dbReference type="PROSITE" id="PS00479">
    <property type="entry name" value="ZF_DAG_PE_1"/>
    <property type="match status" value="1"/>
</dbReference>
<dbReference type="PANTHER" id="PTHR22968:SF24">
    <property type="entry name" value="SERINE_THREONINE-PROTEIN KINASE"/>
    <property type="match status" value="1"/>
</dbReference>
<evidence type="ECO:0000256" key="5">
    <source>
        <dbReference type="ARBA" id="ARBA00022679"/>
    </source>
</evidence>
<dbReference type="Proteomes" id="UP001431783">
    <property type="component" value="Unassembled WGS sequence"/>
</dbReference>
<dbReference type="Pfam" id="PF00130">
    <property type="entry name" value="C1_1"/>
    <property type="match status" value="1"/>
</dbReference>
<evidence type="ECO:0000256" key="11">
    <source>
        <dbReference type="ARBA" id="ARBA00023136"/>
    </source>
</evidence>
<keyword evidence="5" id="KW-0808">Transferase</keyword>
<dbReference type="SMART" id="SM00109">
    <property type="entry name" value="C1"/>
    <property type="match status" value="1"/>
</dbReference>
<dbReference type="CDD" id="cd20795">
    <property type="entry name" value="C1_PKD_rpt1"/>
    <property type="match status" value="1"/>
</dbReference>
<evidence type="ECO:0000256" key="12">
    <source>
        <dbReference type="SAM" id="MobiDB-lite"/>
    </source>
</evidence>
<keyword evidence="8" id="KW-0863">Zinc-finger</keyword>
<evidence type="ECO:0000256" key="6">
    <source>
        <dbReference type="ARBA" id="ARBA00022723"/>
    </source>
</evidence>
<name>A0AAW1TX59_9CUCU</name>
<evidence type="ECO:0000259" key="13">
    <source>
        <dbReference type="PROSITE" id="PS50081"/>
    </source>
</evidence>